<accession>A0A152A3I8</accession>
<dbReference type="STRING" id="361077.A0A152A3I8"/>
<evidence type="ECO:0000313" key="5">
    <source>
        <dbReference type="Proteomes" id="UP000076078"/>
    </source>
</evidence>
<dbReference type="AlphaFoldDB" id="A0A152A3I8"/>
<dbReference type="FunCoup" id="A0A152A3I8">
    <property type="interactions" value="63"/>
</dbReference>
<evidence type="ECO:0000256" key="1">
    <source>
        <dbReference type="ARBA" id="ARBA00004123"/>
    </source>
</evidence>
<dbReference type="GO" id="GO:0005634">
    <property type="term" value="C:nucleus"/>
    <property type="evidence" value="ECO:0007669"/>
    <property type="project" value="UniProtKB-SubCell"/>
</dbReference>
<evidence type="ECO:0000313" key="4">
    <source>
        <dbReference type="EMBL" id="KYR00823.1"/>
    </source>
</evidence>
<evidence type="ECO:0000256" key="3">
    <source>
        <dbReference type="SAM" id="MobiDB-lite"/>
    </source>
</evidence>
<dbReference type="PANTHER" id="PTHR13489">
    <property type="entry name" value="MINI-CHROMOSOME MAINTENANCE COMPLEX-BINDING PROTEIN"/>
    <property type="match status" value="1"/>
</dbReference>
<organism evidence="4 5">
    <name type="scientific">Tieghemostelium lacteum</name>
    <name type="common">Slime mold</name>
    <name type="synonym">Dictyostelium lacteum</name>
    <dbReference type="NCBI Taxonomy" id="361077"/>
    <lineage>
        <taxon>Eukaryota</taxon>
        <taxon>Amoebozoa</taxon>
        <taxon>Evosea</taxon>
        <taxon>Eumycetozoa</taxon>
        <taxon>Dictyostelia</taxon>
        <taxon>Dictyosteliales</taxon>
        <taxon>Raperosteliaceae</taxon>
        <taxon>Tieghemostelium</taxon>
    </lineage>
</organism>
<sequence>MTLISVFGDWNNVVKETLESPLKVVNELFKINNENINNGEISKHFGTVISDDDIYKQIPRIYTISDSDSSVGKLVKIRVMIQDTFDPQFYPAVYKIINKDQPEQSRIEIAKFRDYVDLAQNEVLDVNYECETYDKALLYSIPIPCENHWVYKDNNININQSNNNNINSIGKKKRQLEDGIEKEEEIKNSENIDIKKSKSQIESMKVDDGKSNETMGSRLRGDSNKKVDMDKIYNFPISGDNRNHTGFLINIYQDGKDENDVLNSFKINDIYEFVGVVSKFSPEVPMDAKEKELVSLLGTMNFDLDQASVIPESLVPHFHVISFRPINPYHHPSDISLPFSKNPIKDTKVKIDQHLSEFLQNTRKELMNYLNRHVSDSLVCEYLLCNIISNIYSQNSGMNLGNFSLNISIPNQSSLSRLPEVIQTLLSNLTTRSHKFNMTVDSLNYGNIVPYKDHEKNRITSGLLQLPKNTHLIIDETKLNEGKIDQIALKNIKAIQFLTLLQKVEYDFEYHIIEIPTDIQTISISYGKPLVPCFSQVHLNSNTVLTEPKSINDDSDAIINSFRRFICTIMNCQFESSNQEVTKYLQDDFINTRQIKPDTTQDTFHYWLTLSRLLALSFGENSVSISRWDYMKNLEEKRLQSLSTLLTSTTTTTTKKKSTTKTK</sequence>
<dbReference type="PANTHER" id="PTHR13489:SF0">
    <property type="entry name" value="MINI-CHROMOSOME MAINTENANCE COMPLEX-BINDING PROTEIN"/>
    <property type="match status" value="1"/>
</dbReference>
<comment type="caution">
    <text evidence="4">The sequence shown here is derived from an EMBL/GenBank/DDBJ whole genome shotgun (WGS) entry which is preliminary data.</text>
</comment>
<feature type="region of interest" description="Disordered" evidence="3">
    <location>
        <begin position="200"/>
        <end position="221"/>
    </location>
</feature>
<name>A0A152A3I8_TIELA</name>
<protein>
    <submittedName>
        <fullName evidence="4">UPF0557 family protein</fullName>
    </submittedName>
</protein>
<dbReference type="InParanoid" id="A0A152A3I8"/>
<keyword evidence="5" id="KW-1185">Reference proteome</keyword>
<keyword evidence="2" id="KW-0539">Nucleus</keyword>
<evidence type="ECO:0000256" key="2">
    <source>
        <dbReference type="ARBA" id="ARBA00023242"/>
    </source>
</evidence>
<proteinExistence type="predicted"/>
<dbReference type="GO" id="GO:0006261">
    <property type="term" value="P:DNA-templated DNA replication"/>
    <property type="evidence" value="ECO:0007669"/>
    <property type="project" value="TreeGrafter"/>
</dbReference>
<dbReference type="Proteomes" id="UP000076078">
    <property type="component" value="Unassembled WGS sequence"/>
</dbReference>
<dbReference type="OrthoDB" id="329666at2759"/>
<comment type="subcellular location">
    <subcellularLocation>
        <location evidence="1">Nucleus</location>
    </subcellularLocation>
</comment>
<reference evidence="4 5" key="1">
    <citation type="submission" date="2015-12" db="EMBL/GenBank/DDBJ databases">
        <title>Dictyostelia acquired genes for synthesis and detection of signals that induce cell-type specialization by lateral gene transfer from prokaryotes.</title>
        <authorList>
            <person name="Gloeckner G."/>
            <person name="Schaap P."/>
        </authorList>
    </citation>
    <scope>NUCLEOTIDE SEQUENCE [LARGE SCALE GENOMIC DNA]</scope>
    <source>
        <strain evidence="4 5">TK</strain>
    </source>
</reference>
<dbReference type="InterPro" id="IPR019140">
    <property type="entry name" value="MCM_complex-bd"/>
</dbReference>
<dbReference type="EMBL" id="LODT01000013">
    <property type="protein sequence ID" value="KYR00823.1"/>
    <property type="molecule type" value="Genomic_DNA"/>
</dbReference>
<dbReference type="Pfam" id="PF09739">
    <property type="entry name" value="MCM_bind"/>
    <property type="match status" value="1"/>
</dbReference>
<gene>
    <name evidence="4" type="ORF">DLAC_02875</name>
</gene>
<dbReference type="OMA" id="EEHTEMI"/>
<dbReference type="GO" id="GO:0003682">
    <property type="term" value="F:chromatin binding"/>
    <property type="evidence" value="ECO:0007669"/>
    <property type="project" value="TreeGrafter"/>
</dbReference>